<dbReference type="GO" id="GO:0005524">
    <property type="term" value="F:ATP binding"/>
    <property type="evidence" value="ECO:0007669"/>
    <property type="project" value="UniProtKB-KW"/>
</dbReference>
<dbReference type="PANTHER" id="PTHR43566">
    <property type="entry name" value="CONSERVED PROTEIN"/>
    <property type="match status" value="1"/>
</dbReference>
<dbReference type="AlphaFoldDB" id="A0A933LRF2"/>
<protein>
    <submittedName>
        <fullName evidence="3">ATP-binding protein</fullName>
    </submittedName>
</protein>
<reference evidence="3" key="1">
    <citation type="submission" date="2020-07" db="EMBL/GenBank/DDBJ databases">
        <title>Huge and variable diversity of episymbiotic CPR bacteria and DPANN archaea in groundwater ecosystems.</title>
        <authorList>
            <person name="He C.Y."/>
            <person name="Keren R."/>
            <person name="Whittaker M."/>
            <person name="Farag I.F."/>
            <person name="Doudna J."/>
            <person name="Cate J.H.D."/>
            <person name="Banfield J.F."/>
        </authorList>
    </citation>
    <scope>NUCLEOTIDE SEQUENCE</scope>
    <source>
        <strain evidence="3">NC_groundwater_1482_Ag_S-0.65um_47_24</strain>
    </source>
</reference>
<dbReference type="PANTHER" id="PTHR43566:SF2">
    <property type="entry name" value="DUF4143 DOMAIN-CONTAINING PROTEIN"/>
    <property type="match status" value="1"/>
</dbReference>
<dbReference type="SUPFAM" id="SSF52540">
    <property type="entry name" value="P-loop containing nucleoside triphosphate hydrolases"/>
    <property type="match status" value="1"/>
</dbReference>
<accession>A0A933LRF2</accession>
<dbReference type="Pfam" id="PF13635">
    <property type="entry name" value="DUF4143"/>
    <property type="match status" value="1"/>
</dbReference>
<evidence type="ECO:0000259" key="2">
    <source>
        <dbReference type="Pfam" id="PF13635"/>
    </source>
</evidence>
<dbReference type="EMBL" id="JACQWF010000347">
    <property type="protein sequence ID" value="MBI4596282.1"/>
    <property type="molecule type" value="Genomic_DNA"/>
</dbReference>
<sequence>MRYITRLIEMELKRASRSFSALILTGPRRAGKTTLLRKLFPDAEYYLLEDPDVIARLRTDPRSFLEEVHCPAILDEIQNVPEVLGYIRSRMDRIPGKKGQWFLTGSQEAPLMRGVTESLTGRAALFNLLPLSQQESPKVTILRGGFPEVLAHPSTSAIWFRSYVQTYLERDVRSVSAIRDLATFRRFMSLVVSRCGQILNRTDLAAPLGVSVPTVSEWLNILEITGQVLLIPPFFENFGKRLIKSPKLYFVDSGLVCHLLGIESEKMLNNSPFLGPVFEGFVASEIIKQQIGSGRPRALYYFRDQQGLEVDFIVPSGHQQLLFIEAKASRTVTPAMADPLERLAGASTRYRVAKYLVHRESKEPFPTTALKSGVQALPLSRLPSIFEF</sequence>
<dbReference type="InterPro" id="IPR041682">
    <property type="entry name" value="AAA_14"/>
</dbReference>
<feature type="domain" description="DUF4143" evidence="2">
    <location>
        <begin position="169"/>
        <end position="329"/>
    </location>
</feature>
<proteinExistence type="predicted"/>
<dbReference type="Proteomes" id="UP000772181">
    <property type="component" value="Unassembled WGS sequence"/>
</dbReference>
<evidence type="ECO:0000259" key="1">
    <source>
        <dbReference type="Pfam" id="PF13173"/>
    </source>
</evidence>
<name>A0A933LRF2_UNCTE</name>
<organism evidence="3 4">
    <name type="scientific">Tectimicrobiota bacterium</name>
    <dbReference type="NCBI Taxonomy" id="2528274"/>
    <lineage>
        <taxon>Bacteria</taxon>
        <taxon>Pseudomonadati</taxon>
        <taxon>Nitrospinota/Tectimicrobiota group</taxon>
        <taxon>Candidatus Tectimicrobiota</taxon>
    </lineage>
</organism>
<dbReference type="InterPro" id="IPR027417">
    <property type="entry name" value="P-loop_NTPase"/>
</dbReference>
<gene>
    <name evidence="3" type="ORF">HY730_07910</name>
</gene>
<evidence type="ECO:0000313" key="4">
    <source>
        <dbReference type="Proteomes" id="UP000772181"/>
    </source>
</evidence>
<keyword evidence="3" id="KW-0547">Nucleotide-binding</keyword>
<comment type="caution">
    <text evidence="3">The sequence shown here is derived from an EMBL/GenBank/DDBJ whole genome shotgun (WGS) entry which is preliminary data.</text>
</comment>
<keyword evidence="3" id="KW-0067">ATP-binding</keyword>
<dbReference type="Pfam" id="PF13173">
    <property type="entry name" value="AAA_14"/>
    <property type="match status" value="1"/>
</dbReference>
<evidence type="ECO:0000313" key="3">
    <source>
        <dbReference type="EMBL" id="MBI4596282.1"/>
    </source>
</evidence>
<feature type="domain" description="AAA" evidence="1">
    <location>
        <begin position="20"/>
        <end position="135"/>
    </location>
</feature>
<dbReference type="InterPro" id="IPR025420">
    <property type="entry name" value="DUF4143"/>
</dbReference>